<evidence type="ECO:0000256" key="3">
    <source>
        <dbReference type="ARBA" id="ARBA00023315"/>
    </source>
</evidence>
<keyword evidence="4" id="KW-0046">Antibiotic resistance</keyword>
<sequence length="280" mass="31305">MKKDIKVMLTKADVIHQLHDAGIEQGDTVLLHSSLSGIGYVVGAERTIIEAFLEVLGEAGTLITPAQNGYDNGDPQYWMNPPLPEEWWQPVRENFPPFCYYSPIRVMGQMPNYLHRLPGVQRSLHPTTSFLAKGANAEQVCMQSEIFPMFGKNSPLAKMYKLDAKIVMLGTDYETCTALHYAEVLSGAIPTQPTGIAINVPAPTMPLSYEHPFGLEDDSVPETKYVFTDEYLAETDTFAALGEAFELDYDVHKSMLGEALVRTIKMQPLIDFAVDWLREQ</sequence>
<dbReference type="OrthoDB" id="7330654at2"/>
<organism evidence="5 6">
    <name type="scientific">Culicoidibacter larvae</name>
    <dbReference type="NCBI Taxonomy" id="2579976"/>
    <lineage>
        <taxon>Bacteria</taxon>
        <taxon>Bacillati</taxon>
        <taxon>Bacillota</taxon>
        <taxon>Culicoidibacteria</taxon>
        <taxon>Culicoidibacterales</taxon>
        <taxon>Culicoidibacteraceae</taxon>
        <taxon>Culicoidibacter</taxon>
    </lineage>
</organism>
<dbReference type="EC" id="2.3.1.-" evidence="4"/>
<dbReference type="Pfam" id="PF02522">
    <property type="entry name" value="Antibiotic_NAT"/>
    <property type="match status" value="1"/>
</dbReference>
<dbReference type="InterPro" id="IPR028345">
    <property type="entry name" value="Antibiotic_NAT-like"/>
</dbReference>
<dbReference type="RefSeq" id="WP_138191595.1">
    <property type="nucleotide sequence ID" value="NZ_VBWP01000008.1"/>
</dbReference>
<dbReference type="InParanoid" id="A0A5R8Q9L1"/>
<keyword evidence="2 4" id="KW-0808">Transferase</keyword>
<dbReference type="FunCoup" id="A0A5R8Q9L1">
    <property type="interactions" value="3"/>
</dbReference>
<dbReference type="EMBL" id="VBWP01000008">
    <property type="protein sequence ID" value="TLG72537.1"/>
    <property type="molecule type" value="Genomic_DNA"/>
</dbReference>
<dbReference type="PANTHER" id="PTHR11104:SF0">
    <property type="entry name" value="SPBETA PROPHAGE-DERIVED AMINOGLYCOSIDE N(3')-ACETYLTRANSFERASE-LIKE PROTEIN YOKD"/>
    <property type="match status" value="1"/>
</dbReference>
<accession>A0A5R8Q9L1</accession>
<evidence type="ECO:0000313" key="5">
    <source>
        <dbReference type="EMBL" id="TLG72537.1"/>
    </source>
</evidence>
<evidence type="ECO:0000256" key="2">
    <source>
        <dbReference type="ARBA" id="ARBA00022679"/>
    </source>
</evidence>
<name>A0A5R8Q9L1_9FIRM</name>
<keyword evidence="6" id="KW-1185">Reference proteome</keyword>
<dbReference type="PANTHER" id="PTHR11104">
    <property type="entry name" value="AMINOGLYCOSIDE N3-ACETYLTRANSFERASE"/>
    <property type="match status" value="1"/>
</dbReference>
<evidence type="ECO:0000313" key="6">
    <source>
        <dbReference type="Proteomes" id="UP000306912"/>
    </source>
</evidence>
<dbReference type="SUPFAM" id="SSF110710">
    <property type="entry name" value="TTHA0583/YokD-like"/>
    <property type="match status" value="1"/>
</dbReference>
<dbReference type="InterPro" id="IPR003679">
    <property type="entry name" value="Amioglycoside_AcTrfase"/>
</dbReference>
<proteinExistence type="inferred from homology"/>
<comment type="catalytic activity">
    <reaction evidence="4">
        <text>a 2-deoxystreptamine antibiotic + acetyl-CoA = an N(3)-acetyl-2-deoxystreptamine antibiotic + CoA + H(+)</text>
        <dbReference type="Rhea" id="RHEA:12665"/>
        <dbReference type="ChEBI" id="CHEBI:15378"/>
        <dbReference type="ChEBI" id="CHEBI:57287"/>
        <dbReference type="ChEBI" id="CHEBI:57288"/>
        <dbReference type="ChEBI" id="CHEBI:57921"/>
        <dbReference type="ChEBI" id="CHEBI:77452"/>
        <dbReference type="EC" id="2.3.1.81"/>
    </reaction>
</comment>
<comment type="caution">
    <text evidence="5">The sequence shown here is derived from an EMBL/GenBank/DDBJ whole genome shotgun (WGS) entry which is preliminary data.</text>
</comment>
<protein>
    <recommendedName>
        <fullName evidence="4">Aminoglycoside N(3)-acetyltransferase</fullName>
        <ecNumber evidence="4">2.3.1.-</ecNumber>
    </recommendedName>
</protein>
<keyword evidence="3 4" id="KW-0012">Acyltransferase</keyword>
<comment type="similarity">
    <text evidence="1 4">Belongs to the antibiotic N-acetyltransferase family.</text>
</comment>
<evidence type="ECO:0000256" key="1">
    <source>
        <dbReference type="ARBA" id="ARBA00006383"/>
    </source>
</evidence>
<dbReference type="GO" id="GO:0046677">
    <property type="term" value="P:response to antibiotic"/>
    <property type="evidence" value="ECO:0007669"/>
    <property type="project" value="UniProtKB-KW"/>
</dbReference>
<evidence type="ECO:0000256" key="4">
    <source>
        <dbReference type="RuleBase" id="RU365031"/>
    </source>
</evidence>
<dbReference type="GO" id="GO:0046353">
    <property type="term" value="F:aminoglycoside 3-N-acetyltransferase activity"/>
    <property type="evidence" value="ECO:0007669"/>
    <property type="project" value="UniProtKB-EC"/>
</dbReference>
<gene>
    <name evidence="5" type="ORF">FEZ08_09115</name>
</gene>
<dbReference type="AlphaFoldDB" id="A0A5R8Q9L1"/>
<reference evidence="5 6" key="1">
    <citation type="submission" date="2019-05" db="EMBL/GenBank/DDBJ databases">
        <title>Culicoidintestinum kansasii gen. nov., sp. nov. from the gastrointestinal tract of the biting midge, Culicoides sonorensis.</title>
        <authorList>
            <person name="Neupane S."/>
            <person name="Ghosh A."/>
            <person name="Gunther S."/>
            <person name="Martin K."/>
            <person name="Zurek L."/>
        </authorList>
    </citation>
    <scope>NUCLEOTIDE SEQUENCE [LARGE SCALE GENOMIC DNA]</scope>
    <source>
        <strain evidence="5 6">CS-1</strain>
    </source>
</reference>
<dbReference type="Proteomes" id="UP000306912">
    <property type="component" value="Unassembled WGS sequence"/>
</dbReference>